<dbReference type="InterPro" id="IPR016181">
    <property type="entry name" value="Acyl_CoA_acyltransferase"/>
</dbReference>
<keyword evidence="2 4" id="KW-0012">Acyltransferase</keyword>
<dbReference type="STRING" id="391616.OA238_c01790"/>
<dbReference type="EC" id="2.3.1.-" evidence="4"/>
<dbReference type="PANTHER" id="PTHR43877:SF5">
    <property type="entry name" value="BLL8307 PROTEIN"/>
    <property type="match status" value="1"/>
</dbReference>
<dbReference type="InterPro" id="IPR050832">
    <property type="entry name" value="Bact_Acetyltransf"/>
</dbReference>
<evidence type="ECO:0000313" key="5">
    <source>
        <dbReference type="Proteomes" id="UP000004688"/>
    </source>
</evidence>
<gene>
    <name evidence="4" type="ORF">OA238_c01790</name>
</gene>
<dbReference type="InterPro" id="IPR000182">
    <property type="entry name" value="GNAT_dom"/>
</dbReference>
<dbReference type="Gene3D" id="3.40.630.30">
    <property type="match status" value="1"/>
</dbReference>
<evidence type="ECO:0000259" key="3">
    <source>
        <dbReference type="PROSITE" id="PS51186"/>
    </source>
</evidence>
<dbReference type="Pfam" id="PF00583">
    <property type="entry name" value="Acetyltransf_1"/>
    <property type="match status" value="1"/>
</dbReference>
<dbReference type="eggNOG" id="COG0456">
    <property type="taxonomic scope" value="Bacteria"/>
</dbReference>
<dbReference type="GO" id="GO:0016747">
    <property type="term" value="F:acyltransferase activity, transferring groups other than amino-acyl groups"/>
    <property type="evidence" value="ECO:0007669"/>
    <property type="project" value="InterPro"/>
</dbReference>
<dbReference type="RefSeq" id="WP_015493689.1">
    <property type="nucleotide sequence ID" value="NC_020908.1"/>
</dbReference>
<evidence type="ECO:0000256" key="1">
    <source>
        <dbReference type="ARBA" id="ARBA00022679"/>
    </source>
</evidence>
<dbReference type="PROSITE" id="PS51186">
    <property type="entry name" value="GNAT"/>
    <property type="match status" value="1"/>
</dbReference>
<dbReference type="PANTHER" id="PTHR43877">
    <property type="entry name" value="AMINOALKYLPHOSPHONATE N-ACETYLTRANSFERASE-RELATED-RELATED"/>
    <property type="match status" value="1"/>
</dbReference>
<name>M9RFE9_9RHOB</name>
<sequence>MIVVETGDPFAPQARALLEASHALLQSLFPAADNYYLSIEALTADNIHFFTARRGDVIVGVGALADHGTYGELKSMFVEEASRGQGIADAIMRQIEDHARNLGLPMLRLETGSLLYAAHKVYERHGFIICGPFGDYKEAEFSIFMEKPL</sequence>
<dbReference type="EMBL" id="CP003742">
    <property type="protein sequence ID" value="AGI70448.1"/>
    <property type="molecule type" value="Genomic_DNA"/>
</dbReference>
<dbReference type="Proteomes" id="UP000004688">
    <property type="component" value="Chromosome"/>
</dbReference>
<dbReference type="CDD" id="cd04301">
    <property type="entry name" value="NAT_SF"/>
    <property type="match status" value="1"/>
</dbReference>
<dbReference type="SUPFAM" id="SSF55729">
    <property type="entry name" value="Acyl-CoA N-acyltransferases (Nat)"/>
    <property type="match status" value="1"/>
</dbReference>
<evidence type="ECO:0000256" key="2">
    <source>
        <dbReference type="ARBA" id="ARBA00023315"/>
    </source>
</evidence>
<keyword evidence="1 4" id="KW-0808">Transferase</keyword>
<reference evidence="4 5" key="1">
    <citation type="journal article" date="2013" name="PLoS ONE">
        <title>Poles Apart: Arctic and Antarctic Octadecabacter strains Share High Genome Plasticity and a New Type of Xanthorhodopsin.</title>
        <authorList>
            <person name="Vollmers J."/>
            <person name="Voget S."/>
            <person name="Dietrich S."/>
            <person name="Gollnow K."/>
            <person name="Smits M."/>
            <person name="Meyer K."/>
            <person name="Brinkhoff T."/>
            <person name="Simon M."/>
            <person name="Daniel R."/>
        </authorList>
    </citation>
    <scope>NUCLEOTIDE SEQUENCE [LARGE SCALE GENOMIC DNA]</scope>
    <source>
        <strain evidence="4 5">238</strain>
    </source>
</reference>
<feature type="domain" description="N-acetyltransferase" evidence="3">
    <location>
        <begin position="2"/>
        <end position="149"/>
    </location>
</feature>
<organism evidence="4 5">
    <name type="scientific">Octadecabacter arcticus 238</name>
    <dbReference type="NCBI Taxonomy" id="391616"/>
    <lineage>
        <taxon>Bacteria</taxon>
        <taxon>Pseudomonadati</taxon>
        <taxon>Pseudomonadota</taxon>
        <taxon>Alphaproteobacteria</taxon>
        <taxon>Rhodobacterales</taxon>
        <taxon>Roseobacteraceae</taxon>
        <taxon>Octadecabacter</taxon>
    </lineage>
</organism>
<dbReference type="AlphaFoldDB" id="M9RFE9"/>
<accession>M9RFE9</accession>
<dbReference type="KEGG" id="oar:OA238_c01790"/>
<dbReference type="HOGENOM" id="CLU_013985_11_8_5"/>
<proteinExistence type="predicted"/>
<evidence type="ECO:0000313" key="4">
    <source>
        <dbReference type="EMBL" id="AGI70448.1"/>
    </source>
</evidence>
<dbReference type="OrthoDB" id="9803233at2"/>
<keyword evidence="5" id="KW-1185">Reference proteome</keyword>
<protein>
    <submittedName>
        <fullName evidence="4">Putative acetyltransferase</fullName>
        <ecNumber evidence="4">2.3.1.-</ecNumber>
    </submittedName>
</protein>